<accession>I0WHJ7</accession>
<evidence type="ECO:0000313" key="1">
    <source>
        <dbReference type="EMBL" id="EID75863.1"/>
    </source>
</evidence>
<name>I0WHJ7_RHOOP</name>
<dbReference type="Pfam" id="PF19853">
    <property type="entry name" value="DUF6328"/>
    <property type="match status" value="1"/>
</dbReference>
<dbReference type="Proteomes" id="UP000006447">
    <property type="component" value="Unassembled WGS sequence"/>
</dbReference>
<dbReference type="AlphaFoldDB" id="I0WHJ7"/>
<sequence>MEPSGPRRNRNPATHRNWSNLLQELRVVQTGVQLLTGFLLMLPFQQRFQELSDAQEVIYLGTVARSVTATMSWSRQSASTVCCSAGMPYPRSLRTGQRLAIGGVSLSSAWCCWSSALWSTCAPGSSRRQRRC</sequence>
<dbReference type="EMBL" id="AJJH01000149">
    <property type="protein sequence ID" value="EID75863.1"/>
    <property type="molecule type" value="Genomic_DNA"/>
</dbReference>
<proteinExistence type="predicted"/>
<organism evidence="1 2">
    <name type="scientific">Rhodococcus opacus RKJ300 = JCM 13270</name>
    <dbReference type="NCBI Taxonomy" id="1165867"/>
    <lineage>
        <taxon>Bacteria</taxon>
        <taxon>Bacillati</taxon>
        <taxon>Actinomycetota</taxon>
        <taxon>Actinomycetes</taxon>
        <taxon>Mycobacteriales</taxon>
        <taxon>Nocardiaceae</taxon>
        <taxon>Rhodococcus</taxon>
    </lineage>
</organism>
<dbReference type="InterPro" id="IPR046291">
    <property type="entry name" value="DUF6328"/>
</dbReference>
<reference evidence="1 2" key="1">
    <citation type="journal article" date="2012" name="J. Bacteriol.">
        <title>Draft genome sequence of the nitrophenol-degrading actinomycete Rhodococcus imtechensis RKJ300.</title>
        <authorList>
            <person name="Vikram S."/>
            <person name="Kumar S."/>
            <person name="Subramanian S."/>
            <person name="Raghava G.P."/>
        </authorList>
    </citation>
    <scope>NUCLEOTIDE SEQUENCE [LARGE SCALE GENOMIC DNA]</scope>
    <source>
        <strain evidence="1 2">RKJ300</strain>
    </source>
</reference>
<dbReference type="PATRIC" id="fig|1165867.3.peg.5612"/>
<gene>
    <name evidence="1" type="ORF">W59_27416</name>
</gene>
<comment type="caution">
    <text evidence="1">The sequence shown here is derived from an EMBL/GenBank/DDBJ whole genome shotgun (WGS) entry which is preliminary data.</text>
</comment>
<evidence type="ECO:0000313" key="2">
    <source>
        <dbReference type="Proteomes" id="UP000006447"/>
    </source>
</evidence>
<protein>
    <submittedName>
        <fullName evidence="1">Uncharacterized protein</fullName>
    </submittedName>
</protein>